<accession>A0A9E6N8F5</accession>
<evidence type="ECO:0000313" key="2">
    <source>
        <dbReference type="Proteomes" id="UP001055587"/>
    </source>
</evidence>
<dbReference type="EMBL" id="MZ333135">
    <property type="protein sequence ID" value="QXG07778.1"/>
    <property type="molecule type" value="Genomic_DNA"/>
</dbReference>
<proteinExistence type="predicted"/>
<evidence type="ECO:0000313" key="1">
    <source>
        <dbReference type="EMBL" id="QXG07778.1"/>
    </source>
</evidence>
<name>A0A9E6N8F5_9CAUD</name>
<organism evidence="1 2">
    <name type="scientific">Erwinia phage Zoomie</name>
    <dbReference type="NCBI Taxonomy" id="2851072"/>
    <lineage>
        <taxon>Viruses</taxon>
        <taxon>Duplodnaviria</taxon>
        <taxon>Heunggongvirae</taxon>
        <taxon>Uroviricota</taxon>
        <taxon>Caudoviricetes</taxon>
        <taxon>Autographivirales</taxon>
        <taxon>Autoscriptoviridae</taxon>
        <taxon>Slopekvirinae</taxon>
        <taxon>Zoomievirus</taxon>
        <taxon>Zoomievirus zoomie</taxon>
    </lineage>
</organism>
<sequence length="75" mass="8260">MVIDAFGVTAEVGMKAAFGHGGRGAQPFAIGEIVSIGPKTVRIQFIRKSIHWHSRKEIESVEHYQRPNGAFVVQL</sequence>
<reference evidence="1" key="1">
    <citation type="submission" date="2021-06" db="EMBL/GenBank/DDBJ databases">
        <title>Four novel Curtobacterium phages isolated from Environmental samples.</title>
        <authorList>
            <person name="Alanin K.W.S."/>
            <person name="Djurhuus A.M."/>
            <person name="Olsen N.S."/>
            <person name="Carstens A.B."/>
            <person name="Nielsen T.K."/>
            <person name="Kot W."/>
            <person name="Hansen L.H."/>
        </authorList>
    </citation>
    <scope>NUCLEOTIDE SEQUENCE</scope>
</reference>
<keyword evidence="2" id="KW-1185">Reference proteome</keyword>
<dbReference type="Proteomes" id="UP001055587">
    <property type="component" value="Segment"/>
</dbReference>
<protein>
    <submittedName>
        <fullName evidence="1">Uncharacterized protein</fullName>
    </submittedName>
</protein>